<comment type="catalytic activity">
    <reaction evidence="1">
        <text>AMP + H2O = D-ribose 5-phosphate + adenine</text>
        <dbReference type="Rhea" id="RHEA:20129"/>
        <dbReference type="ChEBI" id="CHEBI:15377"/>
        <dbReference type="ChEBI" id="CHEBI:16708"/>
        <dbReference type="ChEBI" id="CHEBI:78346"/>
        <dbReference type="ChEBI" id="CHEBI:456215"/>
        <dbReference type="EC" id="3.2.2.4"/>
    </reaction>
</comment>
<dbReference type="NCBIfam" id="TIGR00730">
    <property type="entry name" value="Rossman fold protein, TIGR00730 family"/>
    <property type="match status" value="1"/>
</dbReference>
<dbReference type="Proteomes" id="UP001165460">
    <property type="component" value="Unassembled WGS sequence"/>
</dbReference>
<sequence length="248" mass="28467">MNKFLREEANFLKGARARIKEVKYVFGVLYQFYKGFRTLHFVGPCVTVFGSARFKEGHPYYEMARKVSSEIAKQGFAIMTGGGPGVMEAANRGAKEANGLSLGCNIVLPHEQHENPYLDKSVTIDYFFVRKELLRKYSYAFVVLPGGFGTLDEFFETLTLIQTGKVEKFPVIIMGVEFHKHIYEHVQRMIEEKTISLADMDLLLFTDDIEDVVSHIKKYKHSAPEKIKKPRKAWWIFGEQKPKKAQSL</sequence>
<proteinExistence type="inferred from homology"/>
<dbReference type="EC" id="3.2.2.n1" evidence="2"/>
<evidence type="ECO:0000313" key="3">
    <source>
        <dbReference type="EMBL" id="MCJ0743205.1"/>
    </source>
</evidence>
<dbReference type="EMBL" id="JALGBH010000002">
    <property type="protein sequence ID" value="MCJ0743205.1"/>
    <property type="molecule type" value="Genomic_DNA"/>
</dbReference>
<gene>
    <name evidence="3" type="ORF">MMF97_10815</name>
</gene>
<protein>
    <recommendedName>
        <fullName evidence="2">Cytokinin riboside 5'-monophosphate phosphoribohydrolase</fullName>
        <ecNumber evidence="2">3.2.2.n1</ecNumber>
    </recommendedName>
</protein>
<organism evidence="3 4">
    <name type="scientific">Pedobacter montanisoli</name>
    <dbReference type="NCBI Taxonomy" id="2923277"/>
    <lineage>
        <taxon>Bacteria</taxon>
        <taxon>Pseudomonadati</taxon>
        <taxon>Bacteroidota</taxon>
        <taxon>Sphingobacteriia</taxon>
        <taxon>Sphingobacteriales</taxon>
        <taxon>Sphingobacteriaceae</taxon>
        <taxon>Pedobacter</taxon>
    </lineage>
</organism>
<dbReference type="Pfam" id="PF03641">
    <property type="entry name" value="Lysine_decarbox"/>
    <property type="match status" value="1"/>
</dbReference>
<dbReference type="Gene3D" id="3.40.50.450">
    <property type="match status" value="1"/>
</dbReference>
<dbReference type="InterPro" id="IPR031100">
    <property type="entry name" value="LOG_fam"/>
</dbReference>
<keyword evidence="2" id="KW-0203">Cytokinin biosynthesis</keyword>
<reference evidence="3" key="1">
    <citation type="submission" date="2022-03" db="EMBL/GenBank/DDBJ databases">
        <authorList>
            <person name="Woo C.Y."/>
        </authorList>
    </citation>
    <scope>NUCLEOTIDE SEQUENCE</scope>
    <source>
        <strain evidence="3">CYS-01</strain>
    </source>
</reference>
<keyword evidence="4" id="KW-1185">Reference proteome</keyword>
<comment type="caution">
    <text evidence="3">The sequence shown here is derived from an EMBL/GenBank/DDBJ whole genome shotgun (WGS) entry which is preliminary data.</text>
</comment>
<accession>A0ABS9ZY42</accession>
<dbReference type="RefSeq" id="WP_243362306.1">
    <property type="nucleotide sequence ID" value="NZ_JALGBH010000002.1"/>
</dbReference>
<dbReference type="InterPro" id="IPR005269">
    <property type="entry name" value="LOG"/>
</dbReference>
<comment type="similarity">
    <text evidence="2">Belongs to the LOG family.</text>
</comment>
<dbReference type="SUPFAM" id="SSF102405">
    <property type="entry name" value="MCP/YpsA-like"/>
    <property type="match status" value="1"/>
</dbReference>
<dbReference type="PANTHER" id="PTHR43393:SF3">
    <property type="entry name" value="LYSINE DECARBOXYLASE-LIKE PROTEIN"/>
    <property type="match status" value="1"/>
</dbReference>
<evidence type="ECO:0000256" key="2">
    <source>
        <dbReference type="RuleBase" id="RU363015"/>
    </source>
</evidence>
<evidence type="ECO:0000313" key="4">
    <source>
        <dbReference type="Proteomes" id="UP001165460"/>
    </source>
</evidence>
<dbReference type="InterPro" id="IPR052341">
    <property type="entry name" value="LOG_family_nucleotidases"/>
</dbReference>
<dbReference type="PANTHER" id="PTHR43393">
    <property type="entry name" value="CYTOKININ RIBOSIDE 5'-MONOPHOSPHATE PHOSPHORIBOHYDROLASE"/>
    <property type="match status" value="1"/>
</dbReference>
<name>A0ABS9ZY42_9SPHI</name>
<evidence type="ECO:0000256" key="1">
    <source>
        <dbReference type="ARBA" id="ARBA00000274"/>
    </source>
</evidence>
<keyword evidence="2" id="KW-0378">Hydrolase</keyword>